<evidence type="ECO:0000313" key="2">
    <source>
        <dbReference type="EMBL" id="RHN59280.1"/>
    </source>
</evidence>
<keyword evidence="1" id="KW-0812">Transmembrane</keyword>
<evidence type="ECO:0008006" key="3">
    <source>
        <dbReference type="Google" id="ProtNLM"/>
    </source>
</evidence>
<dbReference type="Proteomes" id="UP000265566">
    <property type="component" value="Chromosome 4"/>
</dbReference>
<proteinExistence type="predicted"/>
<keyword evidence="1" id="KW-1133">Transmembrane helix</keyword>
<dbReference type="EMBL" id="PSQE01000004">
    <property type="protein sequence ID" value="RHN59280.1"/>
    <property type="molecule type" value="Genomic_DNA"/>
</dbReference>
<name>A0A396I0Y6_MEDTR</name>
<comment type="caution">
    <text evidence="2">The sequence shown here is derived from an EMBL/GenBank/DDBJ whole genome shotgun (WGS) entry which is preliminary data.</text>
</comment>
<sequence length="114" mass="13466">MFDFEKRKKVIIDALKFASPWTREWILLETKLCCYGVMSCVIRMTMTFVSSTLQIWRHKYFGDMNIVILVIFISIGTLLFYAINMDIVSLFTNSSFLFLANLDLYCINVLYQFE</sequence>
<dbReference type="AlphaFoldDB" id="A0A396I0Y6"/>
<dbReference type="Gramene" id="rna21285">
    <property type="protein sequence ID" value="RHN59280.1"/>
    <property type="gene ID" value="gene21285"/>
</dbReference>
<organism evidence="2">
    <name type="scientific">Medicago truncatula</name>
    <name type="common">Barrel medic</name>
    <name type="synonym">Medicago tribuloides</name>
    <dbReference type="NCBI Taxonomy" id="3880"/>
    <lineage>
        <taxon>Eukaryota</taxon>
        <taxon>Viridiplantae</taxon>
        <taxon>Streptophyta</taxon>
        <taxon>Embryophyta</taxon>
        <taxon>Tracheophyta</taxon>
        <taxon>Spermatophyta</taxon>
        <taxon>Magnoliopsida</taxon>
        <taxon>eudicotyledons</taxon>
        <taxon>Gunneridae</taxon>
        <taxon>Pentapetalae</taxon>
        <taxon>rosids</taxon>
        <taxon>fabids</taxon>
        <taxon>Fabales</taxon>
        <taxon>Fabaceae</taxon>
        <taxon>Papilionoideae</taxon>
        <taxon>50 kb inversion clade</taxon>
        <taxon>NPAAA clade</taxon>
        <taxon>Hologalegina</taxon>
        <taxon>IRL clade</taxon>
        <taxon>Trifolieae</taxon>
        <taxon>Medicago</taxon>
    </lineage>
</organism>
<reference evidence="2" key="1">
    <citation type="journal article" date="2018" name="Nat. Plants">
        <title>Whole-genome landscape of Medicago truncatula symbiotic genes.</title>
        <authorList>
            <person name="Pecrix Y."/>
            <person name="Gamas P."/>
            <person name="Carrere S."/>
        </authorList>
    </citation>
    <scope>NUCLEOTIDE SEQUENCE</scope>
    <source>
        <tissue evidence="2">Leaves</tissue>
    </source>
</reference>
<protein>
    <recommendedName>
        <fullName evidence="3">Transmembrane protein</fullName>
    </recommendedName>
</protein>
<keyword evidence="1" id="KW-0472">Membrane</keyword>
<evidence type="ECO:0000256" key="1">
    <source>
        <dbReference type="SAM" id="Phobius"/>
    </source>
</evidence>
<gene>
    <name evidence="2" type="ORF">MtrunA17_Chr4g0011531</name>
</gene>
<accession>A0A396I0Y6</accession>
<feature type="transmembrane region" description="Helical" evidence="1">
    <location>
        <begin position="64"/>
        <end position="83"/>
    </location>
</feature>